<dbReference type="AlphaFoldDB" id="A0A430AFY1"/>
<dbReference type="InterPro" id="IPR000092">
    <property type="entry name" value="Polyprenyl_synt"/>
</dbReference>
<dbReference type="PANTHER" id="PTHR12001">
    <property type="entry name" value="GERANYLGERANYL PYROPHOSPHATE SYNTHASE"/>
    <property type="match status" value="1"/>
</dbReference>
<dbReference type="InterPro" id="IPR008949">
    <property type="entry name" value="Isoprenoid_synthase_dom_sf"/>
</dbReference>
<dbReference type="SFLD" id="SFLDS00005">
    <property type="entry name" value="Isoprenoid_Synthase_Type_I"/>
    <property type="match status" value="1"/>
</dbReference>
<evidence type="ECO:0000256" key="3">
    <source>
        <dbReference type="ARBA" id="ARBA00022679"/>
    </source>
</evidence>
<dbReference type="GO" id="GO:0046872">
    <property type="term" value="F:metal ion binding"/>
    <property type="evidence" value="ECO:0007669"/>
    <property type="project" value="UniProtKB-KW"/>
</dbReference>
<dbReference type="GO" id="GO:0008299">
    <property type="term" value="P:isoprenoid biosynthetic process"/>
    <property type="evidence" value="ECO:0007669"/>
    <property type="project" value="InterPro"/>
</dbReference>
<dbReference type="EMBL" id="NGJZ01000003">
    <property type="protein sequence ID" value="RSU06632.1"/>
    <property type="molecule type" value="Genomic_DNA"/>
</dbReference>
<evidence type="ECO:0000256" key="6">
    <source>
        <dbReference type="RuleBase" id="RU004466"/>
    </source>
</evidence>
<evidence type="ECO:0000313" key="7">
    <source>
        <dbReference type="EMBL" id="RSU06632.1"/>
    </source>
</evidence>
<dbReference type="SUPFAM" id="SSF48576">
    <property type="entry name" value="Terpenoid synthases"/>
    <property type="match status" value="1"/>
</dbReference>
<keyword evidence="5" id="KW-0460">Magnesium</keyword>
<dbReference type="PANTHER" id="PTHR12001:SF69">
    <property type="entry name" value="ALL TRANS-POLYPRENYL-DIPHOSPHATE SYNTHASE PDSS1"/>
    <property type="match status" value="1"/>
</dbReference>
<dbReference type="OrthoDB" id="9805316at2"/>
<evidence type="ECO:0000256" key="4">
    <source>
        <dbReference type="ARBA" id="ARBA00022723"/>
    </source>
</evidence>
<dbReference type="InterPro" id="IPR033749">
    <property type="entry name" value="Polyprenyl_synt_CS"/>
</dbReference>
<evidence type="ECO:0000256" key="2">
    <source>
        <dbReference type="ARBA" id="ARBA00006706"/>
    </source>
</evidence>
<dbReference type="GO" id="GO:0004659">
    <property type="term" value="F:prenyltransferase activity"/>
    <property type="evidence" value="ECO:0007669"/>
    <property type="project" value="InterPro"/>
</dbReference>
<reference evidence="7 8" key="1">
    <citation type="submission" date="2017-05" db="EMBL/GenBank/DDBJ databases">
        <title>Vagococcus spp. assemblies.</title>
        <authorList>
            <person name="Gulvik C.A."/>
        </authorList>
    </citation>
    <scope>NUCLEOTIDE SEQUENCE [LARGE SCALE GENOMIC DNA]</scope>
    <source>
        <strain evidence="7 8">DSM 24756</strain>
    </source>
</reference>
<keyword evidence="3 6" id="KW-0808">Transferase</keyword>
<comment type="caution">
    <text evidence="7">The sequence shown here is derived from an EMBL/GenBank/DDBJ whole genome shotgun (WGS) entry which is preliminary data.</text>
</comment>
<dbReference type="Proteomes" id="UP000288669">
    <property type="component" value="Unassembled WGS sequence"/>
</dbReference>
<gene>
    <name evidence="7" type="ORF">CBF30_10325</name>
</gene>
<organism evidence="7 8">
    <name type="scientific">Vagococcus entomophilus</name>
    <dbReference type="NCBI Taxonomy" id="1160095"/>
    <lineage>
        <taxon>Bacteria</taxon>
        <taxon>Bacillati</taxon>
        <taxon>Bacillota</taxon>
        <taxon>Bacilli</taxon>
        <taxon>Lactobacillales</taxon>
        <taxon>Enterococcaceae</taxon>
        <taxon>Vagococcus</taxon>
    </lineage>
</organism>
<comment type="similarity">
    <text evidence="2 6">Belongs to the FPP/GGPP synthase family.</text>
</comment>
<protein>
    <submittedName>
        <fullName evidence="7">Heptaprenyl diphosphate synthase</fullName>
    </submittedName>
</protein>
<sequence length="326" mass="37237">MAIHPLWNNYPTIQKQLNETQKVMTKAVKIRNEEMTSALQLFFQSGGKLLRPAYFLLFSSFGSLSSSEKRYKFAASLEILHAATLIHDDIIDDSPLRRDKPSIQALYGKDIAVYAGDFLFTVYFQLLAQAADDFSVIELNASNMRKILVGELDQMDLQYNTDITVKQYLRHIKGKTAQLFQLSCYEGAKFSKCSIYIQHISQRIGHNIGMAFQILDDILDYSSSEDSLHKPVLEDVQLGNYTLPLILAMQENRAVFLPLLEKKQALNPDELRTLVQHIHTYNGIDLAQKIADRFTNKALADIKKLPQTPERDILTEITKHLLNRQD</sequence>
<accession>A0A430AFY1</accession>
<dbReference type="RefSeq" id="WP_126826333.1">
    <property type="nucleotide sequence ID" value="NZ_JBHLWU010000001.1"/>
</dbReference>
<comment type="cofactor">
    <cofactor evidence="1">
        <name>Mg(2+)</name>
        <dbReference type="ChEBI" id="CHEBI:18420"/>
    </cofactor>
</comment>
<keyword evidence="8" id="KW-1185">Reference proteome</keyword>
<evidence type="ECO:0000256" key="5">
    <source>
        <dbReference type="ARBA" id="ARBA00022842"/>
    </source>
</evidence>
<dbReference type="Pfam" id="PF00348">
    <property type="entry name" value="polyprenyl_synt"/>
    <property type="match status" value="1"/>
</dbReference>
<evidence type="ECO:0000256" key="1">
    <source>
        <dbReference type="ARBA" id="ARBA00001946"/>
    </source>
</evidence>
<proteinExistence type="inferred from homology"/>
<dbReference type="Gene3D" id="1.10.600.10">
    <property type="entry name" value="Farnesyl Diphosphate Synthase"/>
    <property type="match status" value="1"/>
</dbReference>
<dbReference type="PROSITE" id="PS00444">
    <property type="entry name" value="POLYPRENYL_SYNTHASE_2"/>
    <property type="match status" value="1"/>
</dbReference>
<name>A0A430AFY1_9ENTE</name>
<keyword evidence="4" id="KW-0479">Metal-binding</keyword>
<evidence type="ECO:0000313" key="8">
    <source>
        <dbReference type="Proteomes" id="UP000288669"/>
    </source>
</evidence>
<dbReference type="CDD" id="cd00685">
    <property type="entry name" value="Trans_IPPS_HT"/>
    <property type="match status" value="1"/>
</dbReference>